<dbReference type="GeneID" id="37022268"/>
<feature type="compositionally biased region" description="Low complexity" evidence="2">
    <location>
        <begin position="470"/>
        <end position="481"/>
    </location>
</feature>
<evidence type="ECO:0000256" key="2">
    <source>
        <dbReference type="SAM" id="MobiDB-lite"/>
    </source>
</evidence>
<dbReference type="SUPFAM" id="SSF82708">
    <property type="entry name" value="R3H domain"/>
    <property type="match status" value="1"/>
</dbReference>
<dbReference type="AlphaFoldDB" id="A0A316VCM4"/>
<dbReference type="InterPro" id="IPR036867">
    <property type="entry name" value="R3H_dom_sf"/>
</dbReference>
<feature type="compositionally biased region" description="Low complexity" evidence="2">
    <location>
        <begin position="690"/>
        <end position="699"/>
    </location>
</feature>
<feature type="compositionally biased region" description="Polar residues" evidence="2">
    <location>
        <begin position="23"/>
        <end position="36"/>
    </location>
</feature>
<gene>
    <name evidence="5" type="ORF">FA14DRAFT_173499</name>
</gene>
<evidence type="ECO:0008006" key="7">
    <source>
        <dbReference type="Google" id="ProtNLM"/>
    </source>
</evidence>
<keyword evidence="6" id="KW-1185">Reference proteome</keyword>
<feature type="region of interest" description="Disordered" evidence="2">
    <location>
        <begin position="1"/>
        <end position="85"/>
    </location>
</feature>
<feature type="compositionally biased region" description="Polar residues" evidence="2">
    <location>
        <begin position="631"/>
        <end position="655"/>
    </location>
</feature>
<dbReference type="OrthoDB" id="278430at2759"/>
<feature type="region of interest" description="Disordered" evidence="2">
    <location>
        <begin position="181"/>
        <end position="343"/>
    </location>
</feature>
<evidence type="ECO:0000256" key="1">
    <source>
        <dbReference type="ARBA" id="ARBA00022553"/>
    </source>
</evidence>
<dbReference type="SMART" id="SM00393">
    <property type="entry name" value="R3H"/>
    <property type="match status" value="1"/>
</dbReference>
<feature type="compositionally biased region" description="Polar residues" evidence="2">
    <location>
        <begin position="403"/>
        <end position="446"/>
    </location>
</feature>
<evidence type="ECO:0000313" key="5">
    <source>
        <dbReference type="EMBL" id="PWN33741.1"/>
    </source>
</evidence>
<feature type="compositionally biased region" description="Polar residues" evidence="2">
    <location>
        <begin position="1"/>
        <end position="14"/>
    </location>
</feature>
<dbReference type="GO" id="GO:0003676">
    <property type="term" value="F:nucleic acid binding"/>
    <property type="evidence" value="ECO:0007669"/>
    <property type="project" value="UniProtKB-UniRule"/>
</dbReference>
<feature type="region of interest" description="Disordered" evidence="2">
    <location>
        <begin position="540"/>
        <end position="747"/>
    </location>
</feature>
<evidence type="ECO:0000259" key="4">
    <source>
        <dbReference type="PROSITE" id="PS51673"/>
    </source>
</evidence>
<dbReference type="PROSITE" id="PS51061">
    <property type="entry name" value="R3H"/>
    <property type="match status" value="1"/>
</dbReference>
<dbReference type="STRING" id="1280837.A0A316VCM4"/>
<feature type="compositionally biased region" description="Polar residues" evidence="2">
    <location>
        <begin position="708"/>
        <end position="722"/>
    </location>
</feature>
<feature type="domain" description="SUZ" evidence="4">
    <location>
        <begin position="184"/>
        <end position="265"/>
    </location>
</feature>
<sequence>METEENNLQQQAHVQNPIACDSNDITRQTENGTHQNIAKALSKLSVQNEKVENESNEQSLPPSASSSSKAQTEDTMNSTNEQVDPALVEAMRVPRDKVFIRKYEKEMEDQIRNTQVIQWELPLMNTYQRMLVHRIADHYGLGHSLDPTTRQVTLVKKESTQIPEVLVSVLAAKERLSDPVDFPPLHNSLSGQSTPASGSTPAQREPPTGVRIMLREAGSNRSGSRNGSNTPDDGNGSRKDNKNKTMQEREASYKEARERIFGKEEAKETNSEATERPSSNAPCLDRKDLKNVGLSRSSSPSFSSGSTVTPRKATSHDESGTASSSEYPPQNAPVSHLPISYPYSTGGWQGMQVDAYGRPFQPQAWPPIQAQYAYDPQAPSFPSPYADNASISSRSTSISTSTEGAGSANSSISEQFASPQPGQSNYSTSSLLNSAMMQGRSQSASPISPFVPRTQTSSGNSTPGGSYAYPQSATSPPQSAPWGTTGQPYYGHLNYSTPPSPMDNNRNQYIAANSYVNPNGANGQYNPGYLRQSMQGNGAWSHAVPQGTHFGNVPAQQMPQQDPYMGTGRGRGRVSQGSERGLYDPNKPPTPKSASSTSSNRHSLGKSSSAAAVLENGLNQHRMSGSSGMSTPISSRAITPNNDQLRRSSSSNTRNGHPAPPATGSTSSLSSISSINHPSLPARPNWVTRQSGSSQSVQSNVTEIEVSNAESTNGNGITSNADNAGVTEINRADLNGQETSGKGIKEL</sequence>
<feature type="domain" description="R3H" evidence="3">
    <location>
        <begin position="97"/>
        <end position="160"/>
    </location>
</feature>
<feature type="compositionally biased region" description="Low complexity" evidence="2">
    <location>
        <begin position="390"/>
        <end position="402"/>
    </location>
</feature>
<feature type="compositionally biased region" description="Polar residues" evidence="2">
    <location>
        <begin position="494"/>
        <end position="507"/>
    </location>
</feature>
<dbReference type="PROSITE" id="PS51673">
    <property type="entry name" value="SUZ"/>
    <property type="match status" value="1"/>
</dbReference>
<dbReference type="Gene3D" id="3.30.1370.50">
    <property type="entry name" value="R3H-like domain"/>
    <property type="match status" value="1"/>
</dbReference>
<feature type="compositionally biased region" description="Polar residues" evidence="2">
    <location>
        <begin position="69"/>
        <end position="82"/>
    </location>
</feature>
<keyword evidence="1" id="KW-0597">Phosphoprotein</keyword>
<evidence type="ECO:0000259" key="3">
    <source>
        <dbReference type="PROSITE" id="PS51061"/>
    </source>
</evidence>
<evidence type="ECO:0000313" key="6">
    <source>
        <dbReference type="Proteomes" id="UP000245771"/>
    </source>
</evidence>
<feature type="compositionally biased region" description="Polar residues" evidence="2">
    <location>
        <begin position="453"/>
        <end position="464"/>
    </location>
</feature>
<protein>
    <recommendedName>
        <fullName evidence="7">SUZ domain-containing protein</fullName>
    </recommendedName>
</protein>
<feature type="compositionally biased region" description="Low complexity" evidence="2">
    <location>
        <begin position="662"/>
        <end position="680"/>
    </location>
</feature>
<feature type="compositionally biased region" description="Polar residues" evidence="2">
    <location>
        <begin position="187"/>
        <end position="202"/>
    </location>
</feature>
<dbReference type="PANTHER" id="PTHR15672">
    <property type="entry name" value="CAMP-REGULATED PHOSPHOPROTEIN 21 RELATED R3H DOMAIN CONTAINING PROTEIN"/>
    <property type="match status" value="1"/>
</dbReference>
<dbReference type="Pfam" id="PF12752">
    <property type="entry name" value="SUZ"/>
    <property type="match status" value="1"/>
</dbReference>
<dbReference type="RefSeq" id="XP_025354043.1">
    <property type="nucleotide sequence ID" value="XM_025500487.1"/>
</dbReference>
<dbReference type="Pfam" id="PF01424">
    <property type="entry name" value="R3H"/>
    <property type="match status" value="1"/>
</dbReference>
<feature type="compositionally biased region" description="Low complexity" evidence="2">
    <location>
        <begin position="219"/>
        <end position="229"/>
    </location>
</feature>
<name>A0A316VCM4_9BASI</name>
<feature type="compositionally biased region" description="Low complexity" evidence="2">
    <location>
        <begin position="59"/>
        <end position="68"/>
    </location>
</feature>
<dbReference type="EMBL" id="KZ819604">
    <property type="protein sequence ID" value="PWN33741.1"/>
    <property type="molecule type" value="Genomic_DNA"/>
</dbReference>
<dbReference type="InterPro" id="IPR001374">
    <property type="entry name" value="R3H_dom"/>
</dbReference>
<dbReference type="InterPro" id="IPR051937">
    <property type="entry name" value="R3H_domain_containing"/>
</dbReference>
<dbReference type="Proteomes" id="UP000245771">
    <property type="component" value="Unassembled WGS sequence"/>
</dbReference>
<proteinExistence type="predicted"/>
<organism evidence="5 6">
    <name type="scientific">Meira miltonrushii</name>
    <dbReference type="NCBI Taxonomy" id="1280837"/>
    <lineage>
        <taxon>Eukaryota</taxon>
        <taxon>Fungi</taxon>
        <taxon>Dikarya</taxon>
        <taxon>Basidiomycota</taxon>
        <taxon>Ustilaginomycotina</taxon>
        <taxon>Exobasidiomycetes</taxon>
        <taxon>Exobasidiales</taxon>
        <taxon>Brachybasidiaceae</taxon>
        <taxon>Meira</taxon>
    </lineage>
</organism>
<feature type="region of interest" description="Disordered" evidence="2">
    <location>
        <begin position="374"/>
        <end position="507"/>
    </location>
</feature>
<dbReference type="CDD" id="cd02642">
    <property type="entry name" value="R3H_encore_like"/>
    <property type="match status" value="1"/>
</dbReference>
<feature type="compositionally biased region" description="Low complexity" evidence="2">
    <location>
        <begin position="295"/>
        <end position="306"/>
    </location>
</feature>
<feature type="compositionally biased region" description="Polar residues" evidence="2">
    <location>
        <begin position="601"/>
        <end position="610"/>
    </location>
</feature>
<dbReference type="PANTHER" id="PTHR15672:SF8">
    <property type="entry name" value="PROTEIN ENCORE"/>
    <property type="match status" value="1"/>
</dbReference>
<reference evidence="5 6" key="1">
    <citation type="journal article" date="2018" name="Mol. Biol. Evol.">
        <title>Broad Genomic Sampling Reveals a Smut Pathogenic Ancestry of the Fungal Clade Ustilaginomycotina.</title>
        <authorList>
            <person name="Kijpornyongpan T."/>
            <person name="Mondo S.J."/>
            <person name="Barry K."/>
            <person name="Sandor L."/>
            <person name="Lee J."/>
            <person name="Lipzen A."/>
            <person name="Pangilinan J."/>
            <person name="LaButti K."/>
            <person name="Hainaut M."/>
            <person name="Henrissat B."/>
            <person name="Grigoriev I.V."/>
            <person name="Spatafora J.W."/>
            <person name="Aime M.C."/>
        </authorList>
    </citation>
    <scope>NUCLEOTIDE SEQUENCE [LARGE SCALE GENOMIC DNA]</scope>
    <source>
        <strain evidence="5 6">MCA 3882</strain>
    </source>
</reference>
<dbReference type="InParanoid" id="A0A316VCM4"/>
<feature type="compositionally biased region" description="Basic and acidic residues" evidence="2">
    <location>
        <begin position="235"/>
        <end position="275"/>
    </location>
</feature>
<dbReference type="InterPro" id="IPR024771">
    <property type="entry name" value="SUZ"/>
</dbReference>
<accession>A0A316VCM4</accession>